<dbReference type="Proteomes" id="UP001190825">
    <property type="component" value="Unassembled WGS sequence"/>
</dbReference>
<keyword evidence="2" id="KW-1185">Reference proteome</keyword>
<dbReference type="RefSeq" id="WP_012061770.1">
    <property type="nucleotide sequence ID" value="NZ_CP140897.1"/>
</dbReference>
<gene>
    <name evidence="1" type="ORF">BMJ33_00170</name>
</gene>
<dbReference type="EMBL" id="NBUC01000001">
    <property type="protein sequence ID" value="PLU10047.1"/>
    <property type="molecule type" value="Genomic_DNA"/>
</dbReference>
<evidence type="ECO:0008006" key="3">
    <source>
        <dbReference type="Google" id="ProtNLM"/>
    </source>
</evidence>
<reference evidence="1 2" key="1">
    <citation type="journal article" date="2018" name="FEMS Microbiol. Ecol.">
        <title>Co-invading symbiotic mutualists of Medicago polymorpha retain high ancestral diversity and contain diverse accessory genomes.</title>
        <authorList>
            <person name="Porter S.S."/>
            <person name="Faber-Hammond J.J."/>
            <person name="Friesen M.L."/>
        </authorList>
    </citation>
    <scope>NUCLEOTIDE SEQUENCE [LARGE SCALE GENOMIC DNA]</scope>
    <source>
        <strain evidence="1 2">Str16</strain>
    </source>
</reference>
<organism evidence="1 2">
    <name type="scientific">Sinorhizobium medicae</name>
    <dbReference type="NCBI Taxonomy" id="110321"/>
    <lineage>
        <taxon>Bacteria</taxon>
        <taxon>Pseudomonadati</taxon>
        <taxon>Pseudomonadota</taxon>
        <taxon>Alphaproteobacteria</taxon>
        <taxon>Hyphomicrobiales</taxon>
        <taxon>Rhizobiaceae</taxon>
        <taxon>Sinorhizobium/Ensifer group</taxon>
        <taxon>Sinorhizobium</taxon>
    </lineage>
</organism>
<evidence type="ECO:0000313" key="2">
    <source>
        <dbReference type="Proteomes" id="UP001190825"/>
    </source>
</evidence>
<name>A0ABX4TXC7_9HYPH</name>
<protein>
    <recommendedName>
        <fullName evidence="3">DUF4177 domain-containing protein</fullName>
    </recommendedName>
</protein>
<sequence>MSKPYRVVKLNTGEQDMDAVLNEWAAKGYWLNHVVRNSTYDLRADLFFTQLIAKSSHTSVHAETMIITTAIASSALCITLPRAFP</sequence>
<accession>A0ABX4TXC7</accession>
<proteinExistence type="predicted"/>
<evidence type="ECO:0000313" key="1">
    <source>
        <dbReference type="EMBL" id="PLU10047.1"/>
    </source>
</evidence>
<comment type="caution">
    <text evidence="1">The sequence shown here is derived from an EMBL/GenBank/DDBJ whole genome shotgun (WGS) entry which is preliminary data.</text>
</comment>